<gene>
    <name evidence="1" type="ORF">I0K15_05325</name>
</gene>
<dbReference type="EMBL" id="CP064942">
    <property type="protein sequence ID" value="QPH55167.1"/>
    <property type="molecule type" value="Genomic_DNA"/>
</dbReference>
<keyword evidence="2" id="KW-1185">Reference proteome</keyword>
<sequence length="103" mass="10938">MRFLLPLVLLAACAAPQDPARPDTSAVATEVVERILAMNCQELAATEALLNLVEQGQSMAGVLIAAGVAPGLRTDILGQTETARRQTQALIDFMQVVRFCGQS</sequence>
<name>A0A7S9LTW9_9RHOB</name>
<evidence type="ECO:0000313" key="1">
    <source>
        <dbReference type="EMBL" id="QPH55167.1"/>
    </source>
</evidence>
<dbReference type="AlphaFoldDB" id="A0A7S9LTW9"/>
<dbReference type="KEGG" id="poz:I0K15_05325"/>
<organism evidence="1 2">
    <name type="scientific">Pontivivens ytuae</name>
    <dbReference type="NCBI Taxonomy" id="2789856"/>
    <lineage>
        <taxon>Bacteria</taxon>
        <taxon>Pseudomonadati</taxon>
        <taxon>Pseudomonadota</taxon>
        <taxon>Alphaproteobacteria</taxon>
        <taxon>Rhodobacterales</taxon>
        <taxon>Paracoccaceae</taxon>
        <taxon>Pontivivens</taxon>
    </lineage>
</organism>
<protein>
    <submittedName>
        <fullName evidence="1">Uncharacterized protein</fullName>
    </submittedName>
</protein>
<dbReference type="Proteomes" id="UP000594800">
    <property type="component" value="Chromosome"/>
</dbReference>
<proteinExistence type="predicted"/>
<reference evidence="1 2" key="1">
    <citation type="submission" date="2020-11" db="EMBL/GenBank/DDBJ databases">
        <title>Description of Pontivivens ytuae sp. nov. isolated from deep sea sediment of Mariana Trench.</title>
        <authorList>
            <person name="Wang Z."/>
            <person name="Sun Q.-L."/>
            <person name="Xu X.-D."/>
            <person name="Tang Y.-Z."/>
            <person name="Zhang J."/>
        </authorList>
    </citation>
    <scope>NUCLEOTIDE SEQUENCE [LARGE SCALE GENOMIC DNA]</scope>
    <source>
        <strain evidence="1 2">MT2928</strain>
    </source>
</reference>
<dbReference type="RefSeq" id="WP_196104366.1">
    <property type="nucleotide sequence ID" value="NZ_CP064942.1"/>
</dbReference>
<evidence type="ECO:0000313" key="2">
    <source>
        <dbReference type="Proteomes" id="UP000594800"/>
    </source>
</evidence>
<accession>A0A7S9LTW9</accession>